<evidence type="ECO:0000256" key="2">
    <source>
        <dbReference type="ARBA" id="ARBA00005133"/>
    </source>
</evidence>
<protein>
    <recommendedName>
        <fullName evidence="5">1-(5-phosphoribosyl)-5-[(5-phosphoribosylamino)methylideneamino] imidazole-4-carboxamide isomerase</fullName>
        <ecNumber evidence="4">5.3.1.16</ecNumber>
    </recommendedName>
    <alternativeName>
        <fullName evidence="10">5-proFAR isomerase</fullName>
    </alternativeName>
    <alternativeName>
        <fullName evidence="9">Phosphoribosylformimino-5-aminoimidazole carboxamide ribotide isomerase</fullName>
    </alternativeName>
</protein>
<dbReference type="Proteomes" id="UP000664132">
    <property type="component" value="Unassembled WGS sequence"/>
</dbReference>
<dbReference type="InterPro" id="IPR013785">
    <property type="entry name" value="Aldolase_TIM"/>
</dbReference>
<comment type="catalytic activity">
    <reaction evidence="1">
        <text>1-(5-phospho-beta-D-ribosyl)-5-[(5-phospho-beta-D-ribosylamino)methylideneamino]imidazole-4-carboxamide = 5-[(5-phospho-1-deoxy-D-ribulos-1-ylimino)methylamino]-1-(5-phospho-beta-D-ribosyl)imidazole-4-carboxamide</text>
        <dbReference type="Rhea" id="RHEA:15469"/>
        <dbReference type="ChEBI" id="CHEBI:58435"/>
        <dbReference type="ChEBI" id="CHEBI:58525"/>
        <dbReference type="EC" id="5.3.1.16"/>
    </reaction>
</comment>
<evidence type="ECO:0000256" key="1">
    <source>
        <dbReference type="ARBA" id="ARBA00000901"/>
    </source>
</evidence>
<evidence type="ECO:0000256" key="9">
    <source>
        <dbReference type="ARBA" id="ARBA00030547"/>
    </source>
</evidence>
<evidence type="ECO:0000256" key="4">
    <source>
        <dbReference type="ARBA" id="ARBA00012550"/>
    </source>
</evidence>
<dbReference type="GO" id="GO:0000162">
    <property type="term" value="P:L-tryptophan biosynthetic process"/>
    <property type="evidence" value="ECO:0007669"/>
    <property type="project" value="TreeGrafter"/>
</dbReference>
<dbReference type="Pfam" id="PF00977">
    <property type="entry name" value="His_biosynth"/>
    <property type="match status" value="1"/>
</dbReference>
<comment type="similarity">
    <text evidence="3 11">Belongs to the HisA/HisF family.</text>
</comment>
<evidence type="ECO:0000256" key="5">
    <source>
        <dbReference type="ARBA" id="ARBA00018464"/>
    </source>
</evidence>
<evidence type="ECO:0000256" key="10">
    <source>
        <dbReference type="ARBA" id="ARBA00031376"/>
    </source>
</evidence>
<dbReference type="InterPro" id="IPR011060">
    <property type="entry name" value="RibuloseP-bd_barrel"/>
</dbReference>
<evidence type="ECO:0000256" key="3">
    <source>
        <dbReference type="ARBA" id="ARBA00009667"/>
    </source>
</evidence>
<dbReference type="GO" id="GO:0003949">
    <property type="term" value="F:1-(5-phosphoribosyl)-5-[(5-phosphoribosylamino)methylideneamino]imidazole-4-carboxamide isomerase activity"/>
    <property type="evidence" value="ECO:0007669"/>
    <property type="project" value="UniProtKB-EC"/>
</dbReference>
<dbReference type="EMBL" id="JAFJYH010000037">
    <property type="protein sequence ID" value="KAG4423232.1"/>
    <property type="molecule type" value="Genomic_DNA"/>
</dbReference>
<dbReference type="InterPro" id="IPR006062">
    <property type="entry name" value="His_biosynth"/>
</dbReference>
<keyword evidence="8" id="KW-0413">Isomerase</keyword>
<dbReference type="InterPro" id="IPR011858">
    <property type="entry name" value="His6/HISN3"/>
</dbReference>
<gene>
    <name evidence="12" type="ORF">IFR04_003598</name>
</gene>
<dbReference type="EC" id="5.3.1.16" evidence="4"/>
<keyword evidence="13" id="KW-1185">Reference proteome</keyword>
<dbReference type="GO" id="GO:0005737">
    <property type="term" value="C:cytoplasm"/>
    <property type="evidence" value="ECO:0007669"/>
    <property type="project" value="TreeGrafter"/>
</dbReference>
<dbReference type="OrthoDB" id="446074at2759"/>
<organism evidence="12 13">
    <name type="scientific">Cadophora malorum</name>
    <dbReference type="NCBI Taxonomy" id="108018"/>
    <lineage>
        <taxon>Eukaryota</taxon>
        <taxon>Fungi</taxon>
        <taxon>Dikarya</taxon>
        <taxon>Ascomycota</taxon>
        <taxon>Pezizomycotina</taxon>
        <taxon>Leotiomycetes</taxon>
        <taxon>Helotiales</taxon>
        <taxon>Ploettnerulaceae</taxon>
        <taxon>Cadophora</taxon>
    </lineage>
</organism>
<reference evidence="12" key="1">
    <citation type="submission" date="2021-02" db="EMBL/GenBank/DDBJ databases">
        <title>Genome sequence Cadophora malorum strain M34.</title>
        <authorList>
            <person name="Stefanovic E."/>
            <person name="Vu D."/>
            <person name="Scully C."/>
            <person name="Dijksterhuis J."/>
            <person name="Roader J."/>
            <person name="Houbraken J."/>
        </authorList>
    </citation>
    <scope>NUCLEOTIDE SEQUENCE</scope>
    <source>
        <strain evidence="12">M34</strain>
    </source>
</reference>
<dbReference type="FunFam" id="3.20.20.70:FF:000110">
    <property type="entry name" value="1-(5-phosphoribosyl)-5-[(5-phosphoribosylamino)methylideneamino] imidazole-4-carboxamide isomerase, chloroplastic"/>
    <property type="match status" value="1"/>
</dbReference>
<dbReference type="Gene3D" id="3.20.20.70">
    <property type="entry name" value="Aldolase class I"/>
    <property type="match status" value="1"/>
</dbReference>
<dbReference type="PANTHER" id="PTHR43090:SF2">
    <property type="entry name" value="1-(5-PHOSPHORIBOSYL)-5-[(5-PHOSPHORIBOSYLAMINO)METHYLIDENEAMINO] IMIDAZOLE-4-CARBOXAMIDE ISOMERASE"/>
    <property type="match status" value="1"/>
</dbReference>
<dbReference type="CDD" id="cd04723">
    <property type="entry name" value="HisA_HisF"/>
    <property type="match status" value="1"/>
</dbReference>
<name>A0A8H8BTD0_9HELO</name>
<dbReference type="NCBIfam" id="TIGR02129">
    <property type="entry name" value="hisA_euk"/>
    <property type="match status" value="1"/>
</dbReference>
<accession>A0A8H8BTD0</accession>
<keyword evidence="7 11" id="KW-0368">Histidine biosynthesis</keyword>
<dbReference type="PANTHER" id="PTHR43090">
    <property type="entry name" value="1-(5-PHOSPHORIBOSYL)-5-[(5-PHOSPHORIBOSYLAMINO)METHYLIDENEAMINO] IMIDAZOLE-4-CARBOXAMIDE ISOMERASE"/>
    <property type="match status" value="1"/>
</dbReference>
<evidence type="ECO:0000256" key="11">
    <source>
        <dbReference type="RuleBase" id="RU003657"/>
    </source>
</evidence>
<dbReference type="GO" id="GO:0000105">
    <property type="term" value="P:L-histidine biosynthetic process"/>
    <property type="evidence" value="ECO:0007669"/>
    <property type="project" value="UniProtKB-UniPathway"/>
</dbReference>
<evidence type="ECO:0000256" key="6">
    <source>
        <dbReference type="ARBA" id="ARBA00022605"/>
    </source>
</evidence>
<evidence type="ECO:0000313" key="12">
    <source>
        <dbReference type="EMBL" id="KAG4423232.1"/>
    </source>
</evidence>
<comment type="pathway">
    <text evidence="2">Amino-acid biosynthesis; L-histidine biosynthesis; L-histidine from 5-phospho-alpha-D-ribose 1-diphosphate: step 4/9.</text>
</comment>
<sequence>MTKFRPCIDLHSGQVKQIVGGTLTTTSTDLKTNYVSKLPAGHFAQLYKDNDLEGAHVIMLGPGNEEAAKEALAVWKGGLQVGGGINDKNAKQWIDWGADKVIITSFLFPSGKFSQEHLDLVLAALGGDKEKLVIDLSCRRKGDTWFVAMNKWQTITDMEVNEASIKSLEEYCSEFLIHAADNEGLQKGVDEKLVEKLAEWCSIPVTYAGGGRNLQDLDHVKTLSGTRVDLTIGSALDIFGGSGVTFEDARRGQLLSVHHGSSDRPPCLEPNGTLLFFAPLDVDIRDFFTLQYGDKMQHPMPLSSKQFSRWELAWHLAIAETRMAHIETEVRNARLSIGKKNGHPSRPKKRLKQASFGGSSFFDENNTRAGDALLEELEKLFRQMMVLKKSNIDLTTSNSALEECLKTPALEKNVIVQQIVEQRLSYRAAVTDPLYAVGIAIRKRYLENSAYHSRNKELVIAGNEAAHHGDALADAILYHRREADCREDVLTYSKIYGLPPLAVWDNRNCKPFLQLVTWYGTVKRWHPNNFTYTQFAKAWPADFFKKYSKAKPQVVAADFADGKKADLIKVLEAKYTMEAKQNRLKHQ</sequence>
<dbReference type="SUPFAM" id="SSF51366">
    <property type="entry name" value="Ribulose-phoshate binding barrel"/>
    <property type="match status" value="1"/>
</dbReference>
<dbReference type="InterPro" id="IPR044524">
    <property type="entry name" value="Isoase_HisA-like"/>
</dbReference>
<evidence type="ECO:0000256" key="8">
    <source>
        <dbReference type="ARBA" id="ARBA00023235"/>
    </source>
</evidence>
<evidence type="ECO:0000313" key="13">
    <source>
        <dbReference type="Proteomes" id="UP000664132"/>
    </source>
</evidence>
<proteinExistence type="inferred from homology"/>
<dbReference type="AlphaFoldDB" id="A0A8H8BTD0"/>
<keyword evidence="6 11" id="KW-0028">Amino-acid biosynthesis</keyword>
<evidence type="ECO:0000256" key="7">
    <source>
        <dbReference type="ARBA" id="ARBA00023102"/>
    </source>
</evidence>
<comment type="caution">
    <text evidence="12">The sequence shown here is derived from an EMBL/GenBank/DDBJ whole genome shotgun (WGS) entry which is preliminary data.</text>
</comment>
<dbReference type="UniPathway" id="UPA00031">
    <property type="reaction ID" value="UER00009"/>
</dbReference>